<keyword evidence="10" id="KW-0812">Transmembrane</keyword>
<evidence type="ECO:0000256" key="1">
    <source>
        <dbReference type="ARBA" id="ARBA00001526"/>
    </source>
</evidence>
<dbReference type="EC" id="3.5.2.6" evidence="3 9"/>
<keyword evidence="9" id="KW-0964">Secreted</keyword>
<name>A0A377PXF8_9HELI</name>
<evidence type="ECO:0000256" key="9">
    <source>
        <dbReference type="RuleBase" id="RU366075"/>
    </source>
</evidence>
<accession>A0A377PXF8</accession>
<proteinExistence type="inferred from homology"/>
<keyword evidence="10" id="KW-1133">Transmembrane helix</keyword>
<feature type="transmembrane region" description="Helical" evidence="10">
    <location>
        <begin position="12"/>
        <end position="35"/>
    </location>
</feature>
<gene>
    <name evidence="11" type="primary">hcpC_6</name>
    <name evidence="11" type="ORF">NCTC12714_01909</name>
</gene>
<dbReference type="SMART" id="SM00671">
    <property type="entry name" value="SEL1"/>
    <property type="match status" value="1"/>
</dbReference>
<keyword evidence="4" id="KW-0677">Repeat</keyword>
<comment type="function">
    <text evidence="9">Hydrolyzes 6-aminopenicillinic acid and 7-aminocephalosporanic acid (ACA) derivatives.</text>
</comment>
<evidence type="ECO:0000256" key="5">
    <source>
        <dbReference type="ARBA" id="ARBA00022801"/>
    </source>
</evidence>
<dbReference type="Gene3D" id="1.25.40.10">
    <property type="entry name" value="Tetratricopeptide repeat domain"/>
    <property type="match status" value="1"/>
</dbReference>
<keyword evidence="6" id="KW-0802">TPR repeat</keyword>
<dbReference type="AlphaFoldDB" id="A0A377PXF8"/>
<evidence type="ECO:0000256" key="4">
    <source>
        <dbReference type="ARBA" id="ARBA00022737"/>
    </source>
</evidence>
<evidence type="ECO:0000256" key="3">
    <source>
        <dbReference type="ARBA" id="ARBA00012865"/>
    </source>
</evidence>
<dbReference type="PANTHER" id="PTHR13891">
    <property type="entry name" value="CYTOCHROME C OXIDASE ASSEMBLY FACTOR 7"/>
    <property type="match status" value="1"/>
</dbReference>
<evidence type="ECO:0000256" key="8">
    <source>
        <dbReference type="ARBA" id="ARBA00023251"/>
    </source>
</evidence>
<protein>
    <recommendedName>
        <fullName evidence="3 9">Beta-lactamase</fullName>
        <ecNumber evidence="3 9">3.5.2.6</ecNumber>
    </recommendedName>
</protein>
<keyword evidence="5 9" id="KW-0378">Hydrolase</keyword>
<comment type="subcellular location">
    <subcellularLocation>
        <location evidence="9">Secreted</location>
    </subcellularLocation>
</comment>
<comment type="similarity">
    <text evidence="2 9">Belongs to the hcp beta-lactamase family.</text>
</comment>
<sequence length="239" mass="27151">MSYITIEITMRLIYSTIFIRLLVIMLPCIVLFLIACANKQTNATKAFKNSNLVSNSNNKSLKTSTIDNEKEYKELHLIQEQFSRQLLLKQNEYTKLCDRNEADSCVKLALSHQLNYSATQYEIYNIYNKANKIYDEECRNGNMSACSGLGALYESGDGVEQDIYKSKALYKKACDGKDARGCLNIGLEIRGCISCESNMENIKRALPYFEKACKYGSNSACHMKTQSQRDLENLINSNL</sequence>
<dbReference type="Pfam" id="PF08238">
    <property type="entry name" value="Sel1"/>
    <property type="match status" value="2"/>
</dbReference>
<evidence type="ECO:0000256" key="2">
    <source>
        <dbReference type="ARBA" id="ARBA00008486"/>
    </source>
</evidence>
<comment type="catalytic activity">
    <reaction evidence="1 9">
        <text>a beta-lactam + H2O = a substituted beta-amino acid</text>
        <dbReference type="Rhea" id="RHEA:20401"/>
        <dbReference type="ChEBI" id="CHEBI:15377"/>
        <dbReference type="ChEBI" id="CHEBI:35627"/>
        <dbReference type="ChEBI" id="CHEBI:140347"/>
        <dbReference type="EC" id="3.5.2.6"/>
    </reaction>
</comment>
<evidence type="ECO:0000313" key="12">
    <source>
        <dbReference type="Proteomes" id="UP000255139"/>
    </source>
</evidence>
<dbReference type="InterPro" id="IPR011990">
    <property type="entry name" value="TPR-like_helical_dom_sf"/>
</dbReference>
<dbReference type="GO" id="GO:0008800">
    <property type="term" value="F:beta-lactamase activity"/>
    <property type="evidence" value="ECO:0007669"/>
    <property type="project" value="UniProtKB-UniRule"/>
</dbReference>
<organism evidence="11 12">
    <name type="scientific">Helicobacter muridarum</name>
    <dbReference type="NCBI Taxonomy" id="216"/>
    <lineage>
        <taxon>Bacteria</taxon>
        <taxon>Pseudomonadati</taxon>
        <taxon>Campylobacterota</taxon>
        <taxon>Epsilonproteobacteria</taxon>
        <taxon>Campylobacterales</taxon>
        <taxon>Helicobacteraceae</taxon>
        <taxon>Helicobacter</taxon>
    </lineage>
</organism>
<dbReference type="EMBL" id="UGJE01000002">
    <property type="protein sequence ID" value="STQ87092.1"/>
    <property type="molecule type" value="Genomic_DNA"/>
</dbReference>
<evidence type="ECO:0000256" key="6">
    <source>
        <dbReference type="ARBA" id="ARBA00022803"/>
    </source>
</evidence>
<keyword evidence="12" id="KW-1185">Reference proteome</keyword>
<keyword evidence="7" id="KW-1015">Disulfide bond</keyword>
<dbReference type="GO" id="GO:0005576">
    <property type="term" value="C:extracellular region"/>
    <property type="evidence" value="ECO:0007669"/>
    <property type="project" value="UniProtKB-SubCell"/>
</dbReference>
<dbReference type="SUPFAM" id="SSF81901">
    <property type="entry name" value="HCP-like"/>
    <property type="match status" value="1"/>
</dbReference>
<evidence type="ECO:0000313" key="11">
    <source>
        <dbReference type="EMBL" id="STQ87092.1"/>
    </source>
</evidence>
<evidence type="ECO:0000256" key="10">
    <source>
        <dbReference type="SAM" id="Phobius"/>
    </source>
</evidence>
<dbReference type="Proteomes" id="UP000255139">
    <property type="component" value="Unassembled WGS sequence"/>
</dbReference>
<keyword evidence="8" id="KW-0046">Antibiotic resistance</keyword>
<keyword evidence="10" id="KW-0472">Membrane</keyword>
<evidence type="ECO:0000256" key="7">
    <source>
        <dbReference type="ARBA" id="ARBA00023157"/>
    </source>
</evidence>
<dbReference type="InterPro" id="IPR006597">
    <property type="entry name" value="Sel1-like"/>
</dbReference>
<dbReference type="InterPro" id="IPR040239">
    <property type="entry name" value="HcpB-like"/>
</dbReference>
<reference evidence="11 12" key="1">
    <citation type="submission" date="2018-06" db="EMBL/GenBank/DDBJ databases">
        <authorList>
            <consortium name="Pathogen Informatics"/>
            <person name="Doyle S."/>
        </authorList>
    </citation>
    <scope>NUCLEOTIDE SEQUENCE [LARGE SCALE GENOMIC DNA]</scope>
    <source>
        <strain evidence="11 12">NCTC12714</strain>
    </source>
</reference>
<dbReference type="GO" id="GO:0046677">
    <property type="term" value="P:response to antibiotic"/>
    <property type="evidence" value="ECO:0007669"/>
    <property type="project" value="UniProtKB-KW"/>
</dbReference>
<dbReference type="PANTHER" id="PTHR13891:SF1">
    <property type="entry name" value="CYTOCHROME C OXIDASE ASSEMBLY FACTOR 7"/>
    <property type="match status" value="1"/>
</dbReference>